<dbReference type="OrthoDB" id="2769798at2"/>
<dbReference type="EMBL" id="QTUA01000001">
    <property type="protein sequence ID" value="REF30219.1"/>
    <property type="molecule type" value="Genomic_DNA"/>
</dbReference>
<evidence type="ECO:0000256" key="5">
    <source>
        <dbReference type="ARBA" id="ARBA00022827"/>
    </source>
</evidence>
<evidence type="ECO:0000256" key="3">
    <source>
        <dbReference type="ARBA" id="ARBA00009347"/>
    </source>
</evidence>
<evidence type="ECO:0000256" key="7">
    <source>
        <dbReference type="ARBA" id="ARBA00037085"/>
    </source>
</evidence>
<dbReference type="AlphaFoldDB" id="A0A3D9ULM9"/>
<evidence type="ECO:0000256" key="4">
    <source>
        <dbReference type="ARBA" id="ARBA00022630"/>
    </source>
</evidence>
<evidence type="ECO:0000256" key="6">
    <source>
        <dbReference type="ARBA" id="ARBA00023002"/>
    </source>
</evidence>
<accession>A0A3D9ULM9</accession>
<dbReference type="PANTHER" id="PTHR48083:SF20">
    <property type="entry name" value="LONG-CHAIN SPECIFIC ACYL-COA DEHYDROGENASE, MITOCHONDRIAL"/>
    <property type="match status" value="1"/>
</dbReference>
<dbReference type="InterPro" id="IPR036250">
    <property type="entry name" value="AcylCo_DH-like_C"/>
</dbReference>
<evidence type="ECO:0000256" key="2">
    <source>
        <dbReference type="ARBA" id="ARBA00005102"/>
    </source>
</evidence>
<dbReference type="InterPro" id="IPR050741">
    <property type="entry name" value="Acyl-CoA_dehydrogenase"/>
</dbReference>
<dbReference type="Gene3D" id="2.40.110.10">
    <property type="entry name" value="Butyryl-CoA Dehydrogenase, subunit A, domain 2"/>
    <property type="match status" value="1"/>
</dbReference>
<keyword evidence="4 10" id="KW-0285">Flavoprotein</keyword>
<dbReference type="GO" id="GO:0005737">
    <property type="term" value="C:cytoplasm"/>
    <property type="evidence" value="ECO:0007669"/>
    <property type="project" value="TreeGrafter"/>
</dbReference>
<dbReference type="InterPro" id="IPR013786">
    <property type="entry name" value="AcylCoA_DH/ox_N"/>
</dbReference>
<dbReference type="FunFam" id="1.10.540.10:FF:000026">
    <property type="entry name" value="Acyl-CoA dehydrogenase medium chain"/>
    <property type="match status" value="1"/>
</dbReference>
<dbReference type="Pfam" id="PF02770">
    <property type="entry name" value="Acyl-CoA_dh_M"/>
    <property type="match status" value="1"/>
</dbReference>
<dbReference type="InterPro" id="IPR009100">
    <property type="entry name" value="AcylCoA_DH/oxidase_NM_dom_sf"/>
</dbReference>
<organism evidence="14 15">
    <name type="scientific">Calidifontibacter indicus</name>
    <dbReference type="NCBI Taxonomy" id="419650"/>
    <lineage>
        <taxon>Bacteria</taxon>
        <taxon>Bacillati</taxon>
        <taxon>Actinomycetota</taxon>
        <taxon>Actinomycetes</taxon>
        <taxon>Micrococcales</taxon>
        <taxon>Dermacoccaceae</taxon>
        <taxon>Calidifontibacter</taxon>
    </lineage>
</organism>
<evidence type="ECO:0000259" key="13">
    <source>
        <dbReference type="Pfam" id="PF02771"/>
    </source>
</evidence>
<evidence type="ECO:0000259" key="11">
    <source>
        <dbReference type="Pfam" id="PF00441"/>
    </source>
</evidence>
<feature type="domain" description="Acyl-CoA dehydrogenase/oxidase N-terminal" evidence="13">
    <location>
        <begin position="12"/>
        <end position="123"/>
    </location>
</feature>
<sequence>MLLDDHRSPWMTEELEDLRKLTRTFLAKELVPHQERFAEQHMVDRDFWRKAGDAGLLCISIPQEYGGGGGTFQHESVIAIEQALVGDDGWANGVHSTIVAHYINAFGSEEQKQRWLPGMASGELVGAIAMTEPTTGSDLQRVRTRAVRDGDDYVINGSKTFISNGTHCDVVIIVARTSDEAGGKGLSLIVAETADLPGFERGRVLQKIGQHSQDTRELSFVDMRVPTANLLGNREGLGFVQLMQQLPQERLIIAVGAAASAEASVRLATAYAKDREAFGDNLMSFQNTRFVLAECVGDALAARTLVDSCITRHVAGELDAAGASLAKFWCTDVQNKVADKCLQIFGGYGFMAEYPIARIFAGARVQKIYGGTNEIMKELVARSL</sequence>
<comment type="cofactor">
    <cofactor evidence="1 10">
        <name>FAD</name>
        <dbReference type="ChEBI" id="CHEBI:57692"/>
    </cofactor>
</comment>
<name>A0A3D9ULM9_9MICO</name>
<keyword evidence="6 10" id="KW-0560">Oxidoreductase</keyword>
<feature type="domain" description="Acyl-CoA dehydrogenase/oxidase C-terminal" evidence="11">
    <location>
        <begin position="238"/>
        <end position="384"/>
    </location>
</feature>
<dbReference type="Pfam" id="PF00441">
    <property type="entry name" value="Acyl-CoA_dh_1"/>
    <property type="match status" value="1"/>
</dbReference>
<protein>
    <recommendedName>
        <fullName evidence="8">Acyl-[acyl-carrier-protein] dehydrogenase MbtN</fullName>
    </recommendedName>
    <alternativeName>
        <fullName evidence="9">Mycobactin synthase protein N</fullName>
    </alternativeName>
</protein>
<gene>
    <name evidence="14" type="ORF">DFJ65_1214</name>
</gene>
<dbReference type="Proteomes" id="UP000256253">
    <property type="component" value="Unassembled WGS sequence"/>
</dbReference>
<dbReference type="Pfam" id="PF02771">
    <property type="entry name" value="Acyl-CoA_dh_N"/>
    <property type="match status" value="1"/>
</dbReference>
<reference evidence="14 15" key="1">
    <citation type="submission" date="2018-08" db="EMBL/GenBank/DDBJ databases">
        <title>Sequencing the genomes of 1000 actinobacteria strains.</title>
        <authorList>
            <person name="Klenk H.-P."/>
        </authorList>
    </citation>
    <scope>NUCLEOTIDE SEQUENCE [LARGE SCALE GENOMIC DNA]</scope>
    <source>
        <strain evidence="14 15">DSM 22967</strain>
    </source>
</reference>
<proteinExistence type="inferred from homology"/>
<keyword evidence="15" id="KW-1185">Reference proteome</keyword>
<dbReference type="SUPFAM" id="SSF56645">
    <property type="entry name" value="Acyl-CoA dehydrogenase NM domain-like"/>
    <property type="match status" value="1"/>
</dbReference>
<feature type="domain" description="Acyl-CoA oxidase/dehydrogenase middle" evidence="12">
    <location>
        <begin position="127"/>
        <end position="222"/>
    </location>
</feature>
<dbReference type="InterPro" id="IPR009075">
    <property type="entry name" value="AcylCo_DH/oxidase_C"/>
</dbReference>
<comment type="caution">
    <text evidence="14">The sequence shown here is derived from an EMBL/GenBank/DDBJ whole genome shotgun (WGS) entry which is preliminary data.</text>
</comment>
<evidence type="ECO:0000256" key="1">
    <source>
        <dbReference type="ARBA" id="ARBA00001974"/>
    </source>
</evidence>
<dbReference type="InterPro" id="IPR046373">
    <property type="entry name" value="Acyl-CoA_Oxase/DH_mid-dom_sf"/>
</dbReference>
<comment type="pathway">
    <text evidence="2">Siderophore biosynthesis; mycobactin biosynthesis.</text>
</comment>
<dbReference type="InterPro" id="IPR006091">
    <property type="entry name" value="Acyl-CoA_Oxase/DH_mid-dom"/>
</dbReference>
<comment type="function">
    <text evidence="7">Catalyzes the dehydrogenation at the alpha-beta position of ACP-bound acyl chains. This results in the introduction of a double bond in the lipidic chain, which is further transferred to the epsilon-amino group of lysine residue in the mycobactin core by MbtK.</text>
</comment>
<evidence type="ECO:0000259" key="12">
    <source>
        <dbReference type="Pfam" id="PF02770"/>
    </source>
</evidence>
<evidence type="ECO:0000313" key="15">
    <source>
        <dbReference type="Proteomes" id="UP000256253"/>
    </source>
</evidence>
<evidence type="ECO:0000256" key="10">
    <source>
        <dbReference type="RuleBase" id="RU362125"/>
    </source>
</evidence>
<dbReference type="GO" id="GO:0033539">
    <property type="term" value="P:fatty acid beta-oxidation using acyl-CoA dehydrogenase"/>
    <property type="evidence" value="ECO:0007669"/>
    <property type="project" value="TreeGrafter"/>
</dbReference>
<dbReference type="GO" id="GO:0003995">
    <property type="term" value="F:acyl-CoA dehydrogenase activity"/>
    <property type="evidence" value="ECO:0007669"/>
    <property type="project" value="TreeGrafter"/>
</dbReference>
<comment type="similarity">
    <text evidence="3 10">Belongs to the acyl-CoA dehydrogenase family.</text>
</comment>
<evidence type="ECO:0000256" key="8">
    <source>
        <dbReference type="ARBA" id="ARBA00040394"/>
    </source>
</evidence>
<dbReference type="GO" id="GO:0050660">
    <property type="term" value="F:flavin adenine dinucleotide binding"/>
    <property type="evidence" value="ECO:0007669"/>
    <property type="project" value="InterPro"/>
</dbReference>
<dbReference type="FunFam" id="2.40.110.10:FF:000002">
    <property type="entry name" value="Acyl-CoA dehydrogenase fadE12"/>
    <property type="match status" value="1"/>
</dbReference>
<dbReference type="InterPro" id="IPR037069">
    <property type="entry name" value="AcylCoA_DH/ox_N_sf"/>
</dbReference>
<dbReference type="RefSeq" id="WP_115922237.1">
    <property type="nucleotide sequence ID" value="NZ_QTUA01000001.1"/>
</dbReference>
<dbReference type="Gene3D" id="1.10.540.10">
    <property type="entry name" value="Acyl-CoA dehydrogenase/oxidase, N-terminal domain"/>
    <property type="match status" value="1"/>
</dbReference>
<dbReference type="Gene3D" id="1.20.140.10">
    <property type="entry name" value="Butyryl-CoA Dehydrogenase, subunit A, domain 3"/>
    <property type="match status" value="1"/>
</dbReference>
<evidence type="ECO:0000256" key="9">
    <source>
        <dbReference type="ARBA" id="ARBA00042660"/>
    </source>
</evidence>
<dbReference type="FunFam" id="1.20.140.10:FF:000001">
    <property type="entry name" value="Acyl-CoA dehydrogenase"/>
    <property type="match status" value="1"/>
</dbReference>
<dbReference type="SUPFAM" id="SSF47203">
    <property type="entry name" value="Acyl-CoA dehydrogenase C-terminal domain-like"/>
    <property type="match status" value="1"/>
</dbReference>
<dbReference type="PANTHER" id="PTHR48083">
    <property type="entry name" value="MEDIUM-CHAIN SPECIFIC ACYL-COA DEHYDROGENASE, MITOCHONDRIAL-RELATED"/>
    <property type="match status" value="1"/>
</dbReference>
<evidence type="ECO:0000313" key="14">
    <source>
        <dbReference type="EMBL" id="REF30219.1"/>
    </source>
</evidence>
<keyword evidence="5 10" id="KW-0274">FAD</keyword>